<evidence type="ECO:0000313" key="3">
    <source>
        <dbReference type="EMBL" id="TWD13769.1"/>
    </source>
</evidence>
<proteinExistence type="predicted"/>
<dbReference type="PANTHER" id="PTHR35369">
    <property type="entry name" value="BLR3025 PROTEIN-RELATED"/>
    <property type="match status" value="1"/>
</dbReference>
<name>A0A560W864_9MICO</name>
<dbReference type="AlphaFoldDB" id="A0A560W864"/>
<accession>A0A560W864</accession>
<keyword evidence="4" id="KW-1185">Reference proteome</keyword>
<reference evidence="3 4" key="1">
    <citation type="submission" date="2019-06" db="EMBL/GenBank/DDBJ databases">
        <title>Sequencing the genomes of 1000 actinobacteria strains.</title>
        <authorList>
            <person name="Klenk H.-P."/>
        </authorList>
    </citation>
    <scope>NUCLEOTIDE SEQUENCE [LARGE SCALE GENOMIC DNA]</scope>
    <source>
        <strain evidence="3 4">DSM 18935</strain>
    </source>
</reference>
<dbReference type="Proteomes" id="UP000315628">
    <property type="component" value="Unassembled WGS sequence"/>
</dbReference>
<dbReference type="InterPro" id="IPR043502">
    <property type="entry name" value="DNA/RNA_pol_sf"/>
</dbReference>
<evidence type="ECO:0000259" key="2">
    <source>
        <dbReference type="PROSITE" id="PS50173"/>
    </source>
</evidence>
<comment type="caution">
    <text evidence="3">The sequence shown here is derived from an EMBL/GenBank/DDBJ whole genome shotgun (WGS) entry which is preliminary data.</text>
</comment>
<dbReference type="SUPFAM" id="SSF56672">
    <property type="entry name" value="DNA/RNA polymerases"/>
    <property type="match status" value="1"/>
</dbReference>
<dbReference type="EMBL" id="VIUW01000004">
    <property type="protein sequence ID" value="TWD13769.1"/>
    <property type="molecule type" value="Genomic_DNA"/>
</dbReference>
<feature type="domain" description="UmuC" evidence="2">
    <location>
        <begin position="45"/>
        <end position="171"/>
    </location>
</feature>
<dbReference type="Pfam" id="PF00817">
    <property type="entry name" value="IMS"/>
    <property type="match status" value="1"/>
</dbReference>
<dbReference type="InterPro" id="IPR001126">
    <property type="entry name" value="UmuC"/>
</dbReference>
<evidence type="ECO:0000256" key="1">
    <source>
        <dbReference type="ARBA" id="ARBA00022763"/>
    </source>
</evidence>
<protein>
    <submittedName>
        <fullName evidence="3">Protein ImuB</fullName>
    </submittedName>
</protein>
<dbReference type="Gene3D" id="3.40.1170.60">
    <property type="match status" value="1"/>
</dbReference>
<gene>
    <name evidence="3" type="ORF">FB557_2402</name>
</gene>
<dbReference type="InterPro" id="IPR050356">
    <property type="entry name" value="SulA_CellDiv_inhibitor"/>
</dbReference>
<dbReference type="PANTHER" id="PTHR35369:SF2">
    <property type="entry name" value="BLR3025 PROTEIN"/>
    <property type="match status" value="1"/>
</dbReference>
<sequence>MSAVRAGTTGLAAAGRRLVLWCPDWPVRAAVWGSGTGFPLRLSDPLALVAKGEVHACSSAARALGVRRGLRLREAQARCPELLTLAHDAELDERLFAGLLPELEDVVAGIEVIRPGTATLVVDGPARFHGSELAVGTLLCERMVLHGVDDVRAGVADTVFAAEQVARTTDPQDCGLLASEATVGYLAPLPVDALGEPALADIWRRLGLRTLGDLTLLDEGDVRSRFGEAGVRCHRRARGLEDATFLPRRPPAPFDVTVRFDTALTRAEQVCLGVGRIATQLIAALTAEHLVLVGFWVEIVTDDEHVMQRRWAHPRCFDAAALVDRVRWTLDAEHPGAPVTEVRLVPDETASVTAVADGLWGDPATEQVSQAAARLQSMLGHDAVGLPSLGGGRGPAQRQRLTPWGVAAARELQGPWPGHLPQPAPATVYPEPTPAQLVDRTGTAVTPTERGGLSASPAMVGVSADSRGERERRAVQHWAGPWAADERWWSQEARATARLQVVEVGGDAWLLLHADGRWWTEARYD</sequence>
<keyword evidence="1" id="KW-0227">DNA damage</keyword>
<dbReference type="PROSITE" id="PS50173">
    <property type="entry name" value="UMUC"/>
    <property type="match status" value="1"/>
</dbReference>
<dbReference type="GO" id="GO:0006281">
    <property type="term" value="P:DNA repair"/>
    <property type="evidence" value="ECO:0007669"/>
    <property type="project" value="InterPro"/>
</dbReference>
<organism evidence="3 4">
    <name type="scientific">Marihabitans asiaticum</name>
    <dbReference type="NCBI Taxonomy" id="415218"/>
    <lineage>
        <taxon>Bacteria</taxon>
        <taxon>Bacillati</taxon>
        <taxon>Actinomycetota</taxon>
        <taxon>Actinomycetes</taxon>
        <taxon>Micrococcales</taxon>
        <taxon>Intrasporangiaceae</taxon>
        <taxon>Marihabitans</taxon>
    </lineage>
</organism>
<dbReference type="OrthoDB" id="5244088at2"/>
<dbReference type="RefSeq" id="WP_144857831.1">
    <property type="nucleotide sequence ID" value="NZ_VIUW01000004.1"/>
</dbReference>
<evidence type="ECO:0000313" key="4">
    <source>
        <dbReference type="Proteomes" id="UP000315628"/>
    </source>
</evidence>
<dbReference type="CDD" id="cd03468">
    <property type="entry name" value="PolY_like"/>
    <property type="match status" value="1"/>
</dbReference>